<evidence type="ECO:0008006" key="3">
    <source>
        <dbReference type="Google" id="ProtNLM"/>
    </source>
</evidence>
<dbReference type="Proteomes" id="UP000267368">
    <property type="component" value="Unassembled WGS sequence"/>
</dbReference>
<name>A0A3N0AH30_9ACTN</name>
<evidence type="ECO:0000313" key="2">
    <source>
        <dbReference type="Proteomes" id="UP000267368"/>
    </source>
</evidence>
<dbReference type="AlphaFoldDB" id="A0A3N0AH30"/>
<dbReference type="RefSeq" id="WP_123197908.1">
    <property type="nucleotide sequence ID" value="NZ_QICB01000002.1"/>
</dbReference>
<dbReference type="EMBL" id="QICB01000002">
    <property type="protein sequence ID" value="RNL20809.1"/>
    <property type="molecule type" value="Genomic_DNA"/>
</dbReference>
<keyword evidence="2" id="KW-1185">Reference proteome</keyword>
<proteinExistence type="predicted"/>
<protein>
    <recommendedName>
        <fullName evidence="3">Phage gp6-like head-tail connector protein</fullName>
    </recommendedName>
</protein>
<organism evidence="1 2">
    <name type="scientific">Slackia faecicanis</name>
    <dbReference type="NCBI Taxonomy" id="255723"/>
    <lineage>
        <taxon>Bacteria</taxon>
        <taxon>Bacillati</taxon>
        <taxon>Actinomycetota</taxon>
        <taxon>Coriobacteriia</taxon>
        <taxon>Eggerthellales</taxon>
        <taxon>Eggerthellaceae</taxon>
        <taxon>Slackia</taxon>
    </lineage>
</organism>
<comment type="caution">
    <text evidence="1">The sequence shown here is derived from an EMBL/GenBank/DDBJ whole genome shotgun (WGS) entry which is preliminary data.</text>
</comment>
<evidence type="ECO:0000313" key="1">
    <source>
        <dbReference type="EMBL" id="RNL20809.1"/>
    </source>
</evidence>
<gene>
    <name evidence="1" type="ORF">DMP07_04320</name>
</gene>
<accession>A0A3N0AH30</accession>
<sequence length="113" mass="11932">MDASALVGRVRVRYLDGEHVPEDPVIEEMLATVLDRLALKVGTSDLPSEAGSIAVDAAVKALRLRGFEGSTSESAADGGSMSSSFVDDVLAAYSDDIAQMKKAASRPGIKFFR</sequence>
<dbReference type="OrthoDB" id="3194802at2"/>
<reference evidence="2" key="1">
    <citation type="submission" date="2018-05" db="EMBL/GenBank/DDBJ databases">
        <title>Genome Sequencing of selected type strains of the family Eggerthellaceae.</title>
        <authorList>
            <person name="Danylec N."/>
            <person name="Stoll D.A."/>
            <person name="Doetsch A."/>
            <person name="Huch M."/>
        </authorList>
    </citation>
    <scope>NUCLEOTIDE SEQUENCE [LARGE SCALE GENOMIC DNA]</scope>
    <source>
        <strain evidence="2">DSM 17537</strain>
    </source>
</reference>